<dbReference type="AlphaFoldDB" id="A0A0V1FKL1"/>
<organism evidence="1 2">
    <name type="scientific">Trichinella pseudospiralis</name>
    <name type="common">Parasitic roundworm</name>
    <dbReference type="NCBI Taxonomy" id="6337"/>
    <lineage>
        <taxon>Eukaryota</taxon>
        <taxon>Metazoa</taxon>
        <taxon>Ecdysozoa</taxon>
        <taxon>Nematoda</taxon>
        <taxon>Enoplea</taxon>
        <taxon>Dorylaimia</taxon>
        <taxon>Trichinellida</taxon>
        <taxon>Trichinellidae</taxon>
        <taxon>Trichinella</taxon>
    </lineage>
</organism>
<reference evidence="1 2" key="1">
    <citation type="submission" date="2015-01" db="EMBL/GenBank/DDBJ databases">
        <title>Evolution of Trichinella species and genotypes.</title>
        <authorList>
            <person name="Korhonen P.K."/>
            <person name="Edoardo P."/>
            <person name="Giuseppe L.R."/>
            <person name="Gasser R.B."/>
        </authorList>
    </citation>
    <scope>NUCLEOTIDE SEQUENCE [LARGE SCALE GENOMIC DNA]</scope>
    <source>
        <strain evidence="1">ISS470</strain>
    </source>
</reference>
<evidence type="ECO:0000313" key="1">
    <source>
        <dbReference type="EMBL" id="KRY86605.1"/>
    </source>
</evidence>
<keyword evidence="2" id="KW-1185">Reference proteome</keyword>
<dbReference type="EMBL" id="JYDT01000068">
    <property type="protein sequence ID" value="KRY86605.1"/>
    <property type="molecule type" value="Genomic_DNA"/>
</dbReference>
<proteinExistence type="predicted"/>
<name>A0A0V1FKL1_TRIPS</name>
<comment type="caution">
    <text evidence="1">The sequence shown here is derived from an EMBL/GenBank/DDBJ whole genome shotgun (WGS) entry which is preliminary data.</text>
</comment>
<protein>
    <submittedName>
        <fullName evidence="1">Uncharacterized protein</fullName>
    </submittedName>
</protein>
<sequence>MLSAEKSTVHLVVLENQVVTYAVVCVQGNLSTLLLSMAQAIDSVTNRGRGNIMGCLLRCYN</sequence>
<accession>A0A0V1FKL1</accession>
<dbReference type="Proteomes" id="UP000054995">
    <property type="component" value="Unassembled WGS sequence"/>
</dbReference>
<gene>
    <name evidence="1" type="ORF">T4D_11678</name>
</gene>
<evidence type="ECO:0000313" key="2">
    <source>
        <dbReference type="Proteomes" id="UP000054995"/>
    </source>
</evidence>